<evidence type="ECO:0000256" key="1">
    <source>
        <dbReference type="ARBA" id="ARBA00009512"/>
    </source>
</evidence>
<dbReference type="PANTHER" id="PTHR21011">
    <property type="entry name" value="MITOCHONDRIAL 28S RIBOSOMAL PROTEIN S6"/>
    <property type="match status" value="1"/>
</dbReference>
<dbReference type="PANTHER" id="PTHR21011:SF1">
    <property type="entry name" value="SMALL RIBOSOMAL SUBUNIT PROTEIN BS6M"/>
    <property type="match status" value="1"/>
</dbReference>
<dbReference type="InterPro" id="IPR014717">
    <property type="entry name" value="Transl_elong_EF1B/ribsomal_bS6"/>
</dbReference>
<dbReference type="GO" id="GO:0006412">
    <property type="term" value="P:translation"/>
    <property type="evidence" value="ECO:0007669"/>
    <property type="project" value="InterPro"/>
</dbReference>
<dbReference type="GO" id="GO:0003735">
    <property type="term" value="F:structural constituent of ribosome"/>
    <property type="evidence" value="ECO:0007669"/>
    <property type="project" value="EnsemblFungi"/>
</dbReference>
<keyword evidence="3" id="KW-1185">Reference proteome</keyword>
<evidence type="ECO:0008006" key="4">
    <source>
        <dbReference type="Google" id="ProtNLM"/>
    </source>
</evidence>
<protein>
    <recommendedName>
        <fullName evidence="4">Ribosomal protein S6</fullName>
    </recommendedName>
</protein>
<proteinExistence type="inferred from homology"/>
<gene>
    <name evidence="2" type="ORF">BABINDRAFT_159353</name>
</gene>
<dbReference type="SUPFAM" id="SSF54995">
    <property type="entry name" value="Ribosomal protein S6"/>
    <property type="match status" value="1"/>
</dbReference>
<dbReference type="OrthoDB" id="10259681at2759"/>
<dbReference type="RefSeq" id="XP_018988184.1">
    <property type="nucleotide sequence ID" value="XM_019127605.1"/>
</dbReference>
<evidence type="ECO:0000313" key="3">
    <source>
        <dbReference type="Proteomes" id="UP000094336"/>
    </source>
</evidence>
<sequence>MLYELVALTRISSPLHLNQEAKQVANTIGKLIIENRGVVRKVYSLGAKPLPRIVKKENEKHFQSYNFMMLFDASSSASSEVARAMKADPRVIRGNIIKVQKENDFFTNQFSIDRVADPSKRYT</sequence>
<dbReference type="EMBL" id="KV454426">
    <property type="protein sequence ID" value="ODQ82856.1"/>
    <property type="molecule type" value="Genomic_DNA"/>
</dbReference>
<dbReference type="InterPro" id="IPR000529">
    <property type="entry name" value="Ribosomal_bS6"/>
</dbReference>
<dbReference type="GeneID" id="30145458"/>
<organism evidence="2 3">
    <name type="scientific">Babjeviella inositovora NRRL Y-12698</name>
    <dbReference type="NCBI Taxonomy" id="984486"/>
    <lineage>
        <taxon>Eukaryota</taxon>
        <taxon>Fungi</taxon>
        <taxon>Dikarya</taxon>
        <taxon>Ascomycota</taxon>
        <taxon>Saccharomycotina</taxon>
        <taxon>Pichiomycetes</taxon>
        <taxon>Serinales incertae sedis</taxon>
        <taxon>Babjeviella</taxon>
    </lineage>
</organism>
<dbReference type="GO" id="GO:0070181">
    <property type="term" value="F:small ribosomal subunit rRNA binding"/>
    <property type="evidence" value="ECO:0007669"/>
    <property type="project" value="TreeGrafter"/>
</dbReference>
<dbReference type="InterPro" id="IPR035980">
    <property type="entry name" value="Ribosomal_bS6_sf"/>
</dbReference>
<evidence type="ECO:0000313" key="2">
    <source>
        <dbReference type="EMBL" id="ODQ82856.1"/>
    </source>
</evidence>
<dbReference type="NCBIfam" id="TIGR00166">
    <property type="entry name" value="S6"/>
    <property type="match status" value="1"/>
</dbReference>
<dbReference type="Gene3D" id="3.30.70.60">
    <property type="match status" value="1"/>
</dbReference>
<accession>A0A1E3QYZ6</accession>
<dbReference type="STRING" id="984486.A0A1E3QYZ6"/>
<comment type="similarity">
    <text evidence="1">Belongs to the bacterial ribosomal protein bS6 family.</text>
</comment>
<dbReference type="AlphaFoldDB" id="A0A1E3QYZ6"/>
<reference evidence="3" key="1">
    <citation type="submission" date="2016-05" db="EMBL/GenBank/DDBJ databases">
        <title>Comparative genomics of biotechnologically important yeasts.</title>
        <authorList>
            <consortium name="DOE Joint Genome Institute"/>
            <person name="Riley R."/>
            <person name="Haridas S."/>
            <person name="Wolfe K.H."/>
            <person name="Lopes M.R."/>
            <person name="Hittinger C.T."/>
            <person name="Goker M."/>
            <person name="Salamov A."/>
            <person name="Wisecaver J."/>
            <person name="Long T.M."/>
            <person name="Aerts A.L."/>
            <person name="Barry K."/>
            <person name="Choi C."/>
            <person name="Clum A."/>
            <person name="Coughlan A.Y."/>
            <person name="Deshpande S."/>
            <person name="Douglass A.P."/>
            <person name="Hanson S.J."/>
            <person name="Klenk H.-P."/>
            <person name="Labutti K."/>
            <person name="Lapidus A."/>
            <person name="Lindquist E."/>
            <person name="Lipzen A."/>
            <person name="Meier-Kolthoff J.P."/>
            <person name="Ohm R.A."/>
            <person name="Otillar R.P."/>
            <person name="Pangilinan J."/>
            <person name="Peng Y."/>
            <person name="Rokas A."/>
            <person name="Rosa C.A."/>
            <person name="Scheuner C."/>
            <person name="Sibirny A.A."/>
            <person name="Slot J.C."/>
            <person name="Stielow J.B."/>
            <person name="Sun H."/>
            <person name="Kurtzman C.P."/>
            <person name="Blackwell M."/>
            <person name="Grigoriev I.V."/>
            <person name="Jeffries T.W."/>
        </authorList>
    </citation>
    <scope>NUCLEOTIDE SEQUENCE [LARGE SCALE GENOMIC DNA]</scope>
    <source>
        <strain evidence="3">NRRL Y-12698</strain>
    </source>
</reference>
<dbReference type="Proteomes" id="UP000094336">
    <property type="component" value="Unassembled WGS sequence"/>
</dbReference>
<name>A0A1E3QYZ6_9ASCO</name>
<dbReference type="CDD" id="cd15465">
    <property type="entry name" value="bS6_mito"/>
    <property type="match status" value="1"/>
</dbReference>
<dbReference type="Pfam" id="PF01250">
    <property type="entry name" value="Ribosomal_S6"/>
    <property type="match status" value="1"/>
</dbReference>
<dbReference type="GO" id="GO:0005763">
    <property type="term" value="C:mitochondrial small ribosomal subunit"/>
    <property type="evidence" value="ECO:0007669"/>
    <property type="project" value="EnsemblFungi"/>
</dbReference>